<accession>A0A090DFP5</accession>
<organism evidence="2 3">
    <name type="scientific">Mesorhizobium plurifarium</name>
    <dbReference type="NCBI Taxonomy" id="69974"/>
    <lineage>
        <taxon>Bacteria</taxon>
        <taxon>Pseudomonadati</taxon>
        <taxon>Pseudomonadota</taxon>
        <taxon>Alphaproteobacteria</taxon>
        <taxon>Hyphomicrobiales</taxon>
        <taxon>Phyllobacteriaceae</taxon>
        <taxon>Mesorhizobium</taxon>
    </lineage>
</organism>
<feature type="transmembrane region" description="Helical" evidence="1">
    <location>
        <begin position="18"/>
        <end position="41"/>
    </location>
</feature>
<keyword evidence="1" id="KW-0472">Membrane</keyword>
<name>A0A090DFP5_MESPL</name>
<evidence type="ECO:0000313" key="2">
    <source>
        <dbReference type="EMBL" id="CDX11932.1"/>
    </source>
</evidence>
<evidence type="ECO:0000256" key="1">
    <source>
        <dbReference type="SAM" id="Phobius"/>
    </source>
</evidence>
<keyword evidence="1" id="KW-1133">Transmembrane helix</keyword>
<dbReference type="Proteomes" id="UP000045285">
    <property type="component" value="Unassembled WGS sequence"/>
</dbReference>
<protein>
    <submittedName>
        <fullName evidence="2">Uncharacterized protein</fullName>
    </submittedName>
</protein>
<reference evidence="3" key="1">
    <citation type="submission" date="2014-08" db="EMBL/GenBank/DDBJ databases">
        <authorList>
            <person name="Moulin L."/>
        </authorList>
    </citation>
    <scope>NUCLEOTIDE SEQUENCE [LARGE SCALE GENOMIC DNA]</scope>
</reference>
<dbReference type="AlphaFoldDB" id="A0A090DFP5"/>
<proteinExistence type="predicted"/>
<sequence>MEQTFSQRFDAYQPSKKLWFWTVVCAVVLTMIVGFTAGGWTTAGTAAEMAKTSAIKAKAELAANLCVQKFITASNASDNLAKLKETSSYQRDSFISDGGWVKLAGIKKDVPGAADLCADKLSAMDTIPTNSVAQENTKS</sequence>
<evidence type="ECO:0000313" key="3">
    <source>
        <dbReference type="Proteomes" id="UP000045285"/>
    </source>
</evidence>
<dbReference type="EMBL" id="CCMZ01000003">
    <property type="protein sequence ID" value="CDX11932.1"/>
    <property type="molecule type" value="Genomic_DNA"/>
</dbReference>
<keyword evidence="1" id="KW-0812">Transmembrane</keyword>
<gene>
    <name evidence="2" type="ORF">MPL3356_110244</name>
</gene>
<keyword evidence="3" id="KW-1185">Reference proteome</keyword>